<dbReference type="AlphaFoldDB" id="A0A5B7CH81"/>
<evidence type="ECO:0000313" key="1">
    <source>
        <dbReference type="EMBL" id="MPC08578.1"/>
    </source>
</evidence>
<evidence type="ECO:0000313" key="2">
    <source>
        <dbReference type="Proteomes" id="UP000324222"/>
    </source>
</evidence>
<sequence>MPTGAIGHNIKKKIWVEGLPRVGLMGPCSFPYFLMFLSMFKPVIHVTMRKTGEVHGLSAPLPRHSAVPRLPYTWMVHVPPRCQAVAMSGGLSYLPAAAVNNRQFDDITCVHQGQRTAKSEPDEPRQYLCRQTGRSAWWLGVESANPKSATPASLALSTLPLLAFRDDPSQP</sequence>
<dbReference type="EMBL" id="VSRR010000035">
    <property type="protein sequence ID" value="MPC08578.1"/>
    <property type="molecule type" value="Genomic_DNA"/>
</dbReference>
<name>A0A5B7CH81_PORTR</name>
<comment type="caution">
    <text evidence="1">The sequence shown here is derived from an EMBL/GenBank/DDBJ whole genome shotgun (WGS) entry which is preliminary data.</text>
</comment>
<keyword evidence="2" id="KW-1185">Reference proteome</keyword>
<proteinExistence type="predicted"/>
<organism evidence="1 2">
    <name type="scientific">Portunus trituberculatus</name>
    <name type="common">Swimming crab</name>
    <name type="synonym">Neptunus trituberculatus</name>
    <dbReference type="NCBI Taxonomy" id="210409"/>
    <lineage>
        <taxon>Eukaryota</taxon>
        <taxon>Metazoa</taxon>
        <taxon>Ecdysozoa</taxon>
        <taxon>Arthropoda</taxon>
        <taxon>Crustacea</taxon>
        <taxon>Multicrustacea</taxon>
        <taxon>Malacostraca</taxon>
        <taxon>Eumalacostraca</taxon>
        <taxon>Eucarida</taxon>
        <taxon>Decapoda</taxon>
        <taxon>Pleocyemata</taxon>
        <taxon>Brachyura</taxon>
        <taxon>Eubrachyura</taxon>
        <taxon>Portunoidea</taxon>
        <taxon>Portunidae</taxon>
        <taxon>Portuninae</taxon>
        <taxon>Portunus</taxon>
    </lineage>
</organism>
<accession>A0A5B7CH81</accession>
<protein>
    <submittedName>
        <fullName evidence="1">Uncharacterized protein</fullName>
    </submittedName>
</protein>
<gene>
    <name evidence="1" type="ORF">E2C01_001166</name>
</gene>
<reference evidence="1 2" key="1">
    <citation type="submission" date="2019-05" db="EMBL/GenBank/DDBJ databases">
        <title>Another draft genome of Portunus trituberculatus and its Hox gene families provides insights of decapod evolution.</title>
        <authorList>
            <person name="Jeong J.-H."/>
            <person name="Song I."/>
            <person name="Kim S."/>
            <person name="Choi T."/>
            <person name="Kim D."/>
            <person name="Ryu S."/>
            <person name="Kim W."/>
        </authorList>
    </citation>
    <scope>NUCLEOTIDE SEQUENCE [LARGE SCALE GENOMIC DNA]</scope>
    <source>
        <tissue evidence="1">Muscle</tissue>
    </source>
</reference>
<dbReference type="Proteomes" id="UP000324222">
    <property type="component" value="Unassembled WGS sequence"/>
</dbReference>